<comment type="caution">
    <text evidence="3">The sequence shown here is derived from an EMBL/GenBank/DDBJ whole genome shotgun (WGS) entry which is preliminary data.</text>
</comment>
<dbReference type="GO" id="GO:0016787">
    <property type="term" value="F:hydrolase activity"/>
    <property type="evidence" value="ECO:0007669"/>
    <property type="project" value="UniProtKB-KW"/>
</dbReference>
<evidence type="ECO:0000256" key="1">
    <source>
        <dbReference type="ARBA" id="ARBA00022801"/>
    </source>
</evidence>
<proteinExistence type="predicted"/>
<keyword evidence="4" id="KW-1185">Reference proteome</keyword>
<dbReference type="EMBL" id="JAAXKY010000030">
    <property type="protein sequence ID" value="NMH77813.1"/>
    <property type="molecule type" value="Genomic_DNA"/>
</dbReference>
<name>A0ABX1RF19_9PSEU</name>
<accession>A0ABX1RF19</accession>
<feature type="domain" description="AB hydrolase-1" evidence="2">
    <location>
        <begin position="49"/>
        <end position="151"/>
    </location>
</feature>
<dbReference type="RefSeq" id="WP_169395888.1">
    <property type="nucleotide sequence ID" value="NZ_BAAAJH010000013.1"/>
</dbReference>
<organism evidence="3 4">
    <name type="scientific">Pseudonocardia xinjiangensis</name>
    <dbReference type="NCBI Taxonomy" id="75289"/>
    <lineage>
        <taxon>Bacteria</taxon>
        <taxon>Bacillati</taxon>
        <taxon>Actinomycetota</taxon>
        <taxon>Actinomycetes</taxon>
        <taxon>Pseudonocardiales</taxon>
        <taxon>Pseudonocardiaceae</taxon>
        <taxon>Pseudonocardia</taxon>
    </lineage>
</organism>
<dbReference type="Gene3D" id="3.40.50.1820">
    <property type="entry name" value="alpha/beta hydrolase"/>
    <property type="match status" value="1"/>
</dbReference>
<evidence type="ECO:0000313" key="4">
    <source>
        <dbReference type="Proteomes" id="UP001296706"/>
    </source>
</evidence>
<dbReference type="InterPro" id="IPR050266">
    <property type="entry name" value="AB_hydrolase_sf"/>
</dbReference>
<gene>
    <name evidence="3" type="ORF">HF577_12060</name>
</gene>
<dbReference type="InterPro" id="IPR000073">
    <property type="entry name" value="AB_hydrolase_1"/>
</dbReference>
<evidence type="ECO:0000259" key="2">
    <source>
        <dbReference type="Pfam" id="PF00561"/>
    </source>
</evidence>
<dbReference type="Pfam" id="PF00561">
    <property type="entry name" value="Abhydrolase_1"/>
    <property type="match status" value="1"/>
</dbReference>
<dbReference type="InterPro" id="IPR029058">
    <property type="entry name" value="AB_hydrolase_fold"/>
</dbReference>
<dbReference type="PRINTS" id="PR00111">
    <property type="entry name" value="ABHYDROLASE"/>
</dbReference>
<dbReference type="Proteomes" id="UP001296706">
    <property type="component" value="Unassembled WGS sequence"/>
</dbReference>
<evidence type="ECO:0000313" key="3">
    <source>
        <dbReference type="EMBL" id="NMH77813.1"/>
    </source>
</evidence>
<dbReference type="SUPFAM" id="SSF53474">
    <property type="entry name" value="alpha/beta-Hydrolases"/>
    <property type="match status" value="1"/>
</dbReference>
<reference evidence="3 4" key="1">
    <citation type="submission" date="2020-04" db="EMBL/GenBank/DDBJ databases">
        <authorList>
            <person name="Klaysubun C."/>
            <person name="Duangmal K."/>
            <person name="Lipun K."/>
        </authorList>
    </citation>
    <scope>NUCLEOTIDE SEQUENCE [LARGE SCALE GENOMIC DNA]</scope>
    <source>
        <strain evidence="3 4">JCM 11839</strain>
    </source>
</reference>
<sequence>MSATGLEERIRAVETRVSAAYGLSMTERLISLEYPPVQLRVQATGAGLPVIYVNGISAPGMGFAPLVAQLPGHRHLLLDLPGHGLAPPYRWQGRSLRELAVQVLTRTVDELGLERAAVVGSSLGGLFTLWTAIDAPARLSRAVIVGAPATALPGTRVTASMAAMASPVRGRVAQLSMRLPSPRFVARAALADAIGTVAAQCMSDDLVDLHRLPLRLRGQAASYRALLRRLLNGPTPCPENVLTDEELASITTPLLFVWGEQEKFCSPELGRPSVAKVPRARLAVVPGGHNPWFDDVARTATPICAFLTAPEE</sequence>
<protein>
    <submittedName>
        <fullName evidence="3">Alpha/beta hydrolase</fullName>
    </submittedName>
</protein>
<dbReference type="PANTHER" id="PTHR43798:SF31">
    <property type="entry name" value="AB HYDROLASE SUPERFAMILY PROTEIN YCLE"/>
    <property type="match status" value="1"/>
</dbReference>
<keyword evidence="1 3" id="KW-0378">Hydrolase</keyword>
<dbReference type="PANTHER" id="PTHR43798">
    <property type="entry name" value="MONOACYLGLYCEROL LIPASE"/>
    <property type="match status" value="1"/>
</dbReference>